<feature type="compositionally biased region" description="Polar residues" evidence="1">
    <location>
        <begin position="1109"/>
        <end position="1126"/>
    </location>
</feature>
<feature type="compositionally biased region" description="Basic residues" evidence="1">
    <location>
        <begin position="354"/>
        <end position="363"/>
    </location>
</feature>
<dbReference type="EMBL" id="HBGN01016664">
    <property type="protein sequence ID" value="CAD9329382.1"/>
    <property type="molecule type" value="Transcribed_RNA"/>
</dbReference>
<name>A0A7S2EDN0_9STRA</name>
<feature type="region of interest" description="Disordered" evidence="1">
    <location>
        <begin position="686"/>
        <end position="757"/>
    </location>
</feature>
<proteinExistence type="predicted"/>
<reference evidence="2" key="1">
    <citation type="submission" date="2021-01" db="EMBL/GenBank/DDBJ databases">
        <authorList>
            <person name="Corre E."/>
            <person name="Pelletier E."/>
            <person name="Niang G."/>
            <person name="Scheremetjew M."/>
            <person name="Finn R."/>
            <person name="Kale V."/>
            <person name="Holt S."/>
            <person name="Cochrane G."/>
            <person name="Meng A."/>
            <person name="Brown T."/>
            <person name="Cohen L."/>
        </authorList>
    </citation>
    <scope>NUCLEOTIDE SEQUENCE</scope>
    <source>
        <strain evidence="2">Pop2</strain>
    </source>
</reference>
<feature type="compositionally biased region" description="Low complexity" evidence="1">
    <location>
        <begin position="1053"/>
        <end position="1074"/>
    </location>
</feature>
<protein>
    <submittedName>
        <fullName evidence="2">Uncharacterized protein</fullName>
    </submittedName>
</protein>
<sequence length="1335" mass="148157">MVTTVTSFILSSPQQQRKRKRQAIACQIFCPSQRLDAAVLKRSKVTFLLLIILLTSSERIDAQILNNGEKTFSTTVRKLTKRRVLQKHPLPAAFHQYNTHYDSILTTQREHFTQRHITSSQDISSYSHHLPSNQQNHHRDLLIVPTFTSKSSSSIVPLPSFSLNIISSGSSFAIVEEMKDEITEGTQAFLENVLDGSSFASDGKGAFDGIEVTLESIEEMGIGPQVEGLNDTISEKMMRNIGGERKRRALKRAPLNNLEEKEHREKQEKSVSLRSAIRQTTILDEIPGMSHEERMALLEGPPMRNIVVASRHGGEVPQSIQSRFPFAEAQLKQLSLNSKLNEVQEQHAFQPQRRQLRQRHHRQPAAVQKVDTPPFTVVPTTAQIPKSGDPIEVAMTFSAVAKFSQPVDPTVTNGDELFSYVSKAIEEENELEEEGVGYIEQIKKRFDDLDDEKADDALSFWENVSGLSVTKVQDENNNSTIVDPIEPSLPTPGTLPTGDENVTKINNETSTTIPSVSPTPYNLSNQSLDEEGVLFSNETESNTTLNPVDDDDNVNIGEPSPEDDGFMKGRQAAAIALGVSAAVIAVILLVTSALYRRWERNQNREESSDEAPNNDCPPEELPPSSPTSPMFRLLRGDSVGLSSSSSASNSFMIAGGVKQSTFQIQEEDNADVRRLKNNAEGKDTKGWLKELKIPPLKTPGQDFSVPPSYRPSLSEHLNRQKSLSSSSSTLTSTHSPPHPAWLSSQDSSSPWWESTTGQDVKTKDAFEGLVKPVKSRVTKWNSDESIKETASSRRKRREEEEDFLFGNATDISISLIFSDENLERAEICMSSSGSSESKLKRLGSLGFWRTSSKKSRSSSSSSPEGGNALSRQDGDNEEEENSLTTRMRSFFDRSTKKSKLPASTDIYEEDISNPNTLTTTCSAQYWEEKEEHDISISNQKEIGVDHVDCIEESLHESIVGIGEEASNRHDNESKRAEAKSSLAIPATTTSSNPTATTGIDNDFILQSVYHLEQQNKRPAMDVDNRSDFGSEDDWHCDMPSLTDQFDLRDESMSSKSTGSKGGSMNYQHKQPNQQQYQQYDNGIMWMIRPTSEKGINENPLETLEEGTNEESGSSQNPVSVPLSSHSVAFGDDGDDREINSPSPNPSDHSSRVISHRLVSEEPAADQTAQASAGSLTHLSRMSSNELGSQSSSSKATKLSELHATIDELFCDLSSKTSVHRPRQKAVPDISENNRLSDFSHHESVLPADRRAQREDEETLLDQNPSSVLGRTSAIEGNDREAEMVTILDDPNEEELEEEVMALMPSARSRSMESKVEYDDVHTRNVLDYSSRFVPS</sequence>
<feature type="compositionally biased region" description="Low complexity" evidence="1">
    <location>
        <begin position="1182"/>
        <end position="1193"/>
    </location>
</feature>
<feature type="compositionally biased region" description="Basic and acidic residues" evidence="1">
    <location>
        <begin position="1026"/>
        <end position="1036"/>
    </location>
</feature>
<evidence type="ECO:0000313" key="2">
    <source>
        <dbReference type="EMBL" id="CAD9329382.1"/>
    </source>
</evidence>
<evidence type="ECO:0000256" key="1">
    <source>
        <dbReference type="SAM" id="MobiDB-lite"/>
    </source>
</evidence>
<organism evidence="2">
    <name type="scientific">Ditylum brightwellii</name>
    <dbReference type="NCBI Taxonomy" id="49249"/>
    <lineage>
        <taxon>Eukaryota</taxon>
        <taxon>Sar</taxon>
        <taxon>Stramenopiles</taxon>
        <taxon>Ochrophyta</taxon>
        <taxon>Bacillariophyta</taxon>
        <taxon>Mediophyceae</taxon>
        <taxon>Lithodesmiophycidae</taxon>
        <taxon>Lithodesmiales</taxon>
        <taxon>Lithodesmiaceae</taxon>
        <taxon>Ditylum</taxon>
    </lineage>
</organism>
<feature type="compositionally biased region" description="Low complexity" evidence="1">
    <location>
        <begin position="722"/>
        <end position="754"/>
    </location>
</feature>
<feature type="compositionally biased region" description="Basic and acidic residues" evidence="1">
    <location>
        <begin position="781"/>
        <end position="791"/>
    </location>
</feature>
<feature type="compositionally biased region" description="Low complexity" evidence="1">
    <location>
        <begin position="985"/>
        <end position="997"/>
    </location>
</feature>
<feature type="region of interest" description="Disordered" evidence="1">
    <location>
        <begin position="478"/>
        <end position="500"/>
    </location>
</feature>
<feature type="region of interest" description="Disordered" evidence="1">
    <location>
        <begin position="777"/>
        <end position="799"/>
    </location>
</feature>
<feature type="region of interest" description="Disordered" evidence="1">
    <location>
        <begin position="602"/>
        <end position="634"/>
    </location>
</feature>
<accession>A0A7S2EDN0</accession>
<feature type="region of interest" description="Disordered" evidence="1">
    <location>
        <begin position="851"/>
        <end position="890"/>
    </location>
</feature>
<feature type="region of interest" description="Disordered" evidence="1">
    <location>
        <begin position="1103"/>
        <end position="1194"/>
    </location>
</feature>
<feature type="region of interest" description="Disordered" evidence="1">
    <location>
        <begin position="538"/>
        <end position="565"/>
    </location>
</feature>
<feature type="region of interest" description="Disordered" evidence="1">
    <location>
        <begin position="1215"/>
        <end position="1245"/>
    </location>
</feature>
<feature type="compositionally biased region" description="Polar residues" evidence="1">
    <location>
        <begin position="1166"/>
        <end position="1181"/>
    </location>
</feature>
<feature type="region of interest" description="Disordered" evidence="1">
    <location>
        <begin position="964"/>
        <end position="998"/>
    </location>
</feature>
<feature type="region of interest" description="Disordered" evidence="1">
    <location>
        <begin position="1026"/>
        <end position="1074"/>
    </location>
</feature>
<feature type="compositionally biased region" description="Basic and acidic residues" evidence="1">
    <location>
        <begin position="965"/>
        <end position="978"/>
    </location>
</feature>
<feature type="region of interest" description="Disordered" evidence="1">
    <location>
        <begin position="348"/>
        <end position="367"/>
    </location>
</feature>
<gene>
    <name evidence="2" type="ORF">DBRI1063_LOCUS10738</name>
</gene>